<keyword evidence="1" id="KW-0732">Signal</keyword>
<dbReference type="RefSeq" id="WP_310005622.1">
    <property type="nucleotide sequence ID" value="NZ_JAVDTX010000003.1"/>
</dbReference>
<keyword evidence="3" id="KW-1185">Reference proteome</keyword>
<accession>A0ABU1S1D7</accession>
<feature type="signal peptide" evidence="1">
    <location>
        <begin position="1"/>
        <end position="19"/>
    </location>
</feature>
<evidence type="ECO:0000256" key="1">
    <source>
        <dbReference type="SAM" id="SignalP"/>
    </source>
</evidence>
<sequence>MKKLILSAAILLGGFTAFAQTAEQTSVPSKTVTTTQTVEEKYKEIKIEDVPSSVILAEKTAQPGAVIEKAYINEKKEYKLDIKVDNQKATVYTDAAGNLKNK</sequence>
<dbReference type="Proteomes" id="UP001261871">
    <property type="component" value="Unassembled WGS sequence"/>
</dbReference>
<reference evidence="2 3" key="1">
    <citation type="submission" date="2023-07" db="EMBL/GenBank/DDBJ databases">
        <title>Sorghum-associated microbial communities from plants grown in Nebraska, USA.</title>
        <authorList>
            <person name="Schachtman D."/>
        </authorList>
    </citation>
    <scope>NUCLEOTIDE SEQUENCE [LARGE SCALE GENOMIC DNA]</scope>
    <source>
        <strain evidence="2 3">BE124</strain>
    </source>
</reference>
<organism evidence="2 3">
    <name type="scientific">Flavobacterium granuli</name>
    <dbReference type="NCBI Taxonomy" id="280093"/>
    <lineage>
        <taxon>Bacteria</taxon>
        <taxon>Pseudomonadati</taxon>
        <taxon>Bacteroidota</taxon>
        <taxon>Flavobacteriia</taxon>
        <taxon>Flavobacteriales</taxon>
        <taxon>Flavobacteriaceae</taxon>
        <taxon>Flavobacterium</taxon>
    </lineage>
</organism>
<feature type="chain" id="PRO_5045174256" description="PepSY domain-containing protein" evidence="1">
    <location>
        <begin position="20"/>
        <end position="102"/>
    </location>
</feature>
<comment type="caution">
    <text evidence="2">The sequence shown here is derived from an EMBL/GenBank/DDBJ whole genome shotgun (WGS) entry which is preliminary data.</text>
</comment>
<evidence type="ECO:0000313" key="3">
    <source>
        <dbReference type="Proteomes" id="UP001261871"/>
    </source>
</evidence>
<proteinExistence type="predicted"/>
<gene>
    <name evidence="2" type="ORF">J2W95_001554</name>
</gene>
<evidence type="ECO:0008006" key="4">
    <source>
        <dbReference type="Google" id="ProtNLM"/>
    </source>
</evidence>
<name>A0ABU1S1D7_9FLAO</name>
<protein>
    <recommendedName>
        <fullName evidence="4">PepSY domain-containing protein</fullName>
    </recommendedName>
</protein>
<dbReference type="SUPFAM" id="SSF160574">
    <property type="entry name" value="BT0923-like"/>
    <property type="match status" value="1"/>
</dbReference>
<evidence type="ECO:0000313" key="2">
    <source>
        <dbReference type="EMBL" id="MDR6844855.1"/>
    </source>
</evidence>
<dbReference type="EMBL" id="JAVDTX010000003">
    <property type="protein sequence ID" value="MDR6844855.1"/>
    <property type="molecule type" value="Genomic_DNA"/>
</dbReference>